<protein>
    <recommendedName>
        <fullName evidence="4">DUF998 domain-containing protein</fullName>
    </recommendedName>
</protein>
<feature type="transmembrane region" description="Helical" evidence="1">
    <location>
        <begin position="52"/>
        <end position="71"/>
    </location>
</feature>
<dbReference type="RefSeq" id="WP_106703184.1">
    <property type="nucleotide sequence ID" value="NZ_CP027666.1"/>
</dbReference>
<evidence type="ECO:0008006" key="4">
    <source>
        <dbReference type="Google" id="ProtNLM"/>
    </source>
</evidence>
<keyword evidence="1" id="KW-0812">Transmembrane</keyword>
<dbReference type="KEGG" id="otk:C6570_10645"/>
<dbReference type="Pfam" id="PF06197">
    <property type="entry name" value="DUF998"/>
    <property type="match status" value="1"/>
</dbReference>
<dbReference type="EMBL" id="CP027666">
    <property type="protein sequence ID" value="AVO34632.1"/>
    <property type="molecule type" value="Genomic_DNA"/>
</dbReference>
<keyword evidence="1" id="KW-0472">Membrane</keyword>
<dbReference type="AlphaFoldDB" id="A0A2S0MFG9"/>
<feature type="transmembrane region" description="Helical" evidence="1">
    <location>
        <begin position="148"/>
        <end position="167"/>
    </location>
</feature>
<feature type="transmembrane region" description="Helical" evidence="1">
    <location>
        <begin position="179"/>
        <end position="197"/>
    </location>
</feature>
<sequence length="199" mass="20512">MSAASPALAAVTALLYAANPLLLAAIQARNPQHDPVRDPVSDYGVGTARPLFQAYGTAGTLAAALLALLFWQAGLSSFLLLTLTGAVATRVGVVLVPTDLEGAPRTRTGRLHMLLAVASFTLYYMAIDSATPLLAAQATTELAGALHALRTAVTAGLAGLVACLVLPPLRWAFGFAERVFLIAVPVWGLGACVVLAAPR</sequence>
<feature type="transmembrane region" description="Helical" evidence="1">
    <location>
        <begin position="109"/>
        <end position="127"/>
    </location>
</feature>
<reference evidence="2 3" key="1">
    <citation type="submission" date="2018-03" db="EMBL/GenBank/DDBJ databases">
        <title>Genome sequencing of Ottowia sp.</title>
        <authorList>
            <person name="Kim S.-J."/>
            <person name="Heo J."/>
            <person name="Kwon S.-W."/>
        </authorList>
    </citation>
    <scope>NUCLEOTIDE SEQUENCE [LARGE SCALE GENOMIC DNA]</scope>
    <source>
        <strain evidence="2 3">KADR8-3</strain>
    </source>
</reference>
<evidence type="ECO:0000313" key="3">
    <source>
        <dbReference type="Proteomes" id="UP000239709"/>
    </source>
</evidence>
<keyword evidence="1" id="KW-1133">Transmembrane helix</keyword>
<dbReference type="InterPro" id="IPR009339">
    <property type="entry name" value="DUF998"/>
</dbReference>
<name>A0A2S0MFG9_9BURK</name>
<dbReference type="Proteomes" id="UP000239709">
    <property type="component" value="Chromosome"/>
</dbReference>
<evidence type="ECO:0000256" key="1">
    <source>
        <dbReference type="SAM" id="Phobius"/>
    </source>
</evidence>
<gene>
    <name evidence="2" type="ORF">C6570_10645</name>
</gene>
<proteinExistence type="predicted"/>
<evidence type="ECO:0000313" key="2">
    <source>
        <dbReference type="EMBL" id="AVO34632.1"/>
    </source>
</evidence>
<dbReference type="OrthoDB" id="2221333at2"/>
<organism evidence="2 3">
    <name type="scientific">Ottowia oryzae</name>
    <dbReference type="NCBI Taxonomy" id="2109914"/>
    <lineage>
        <taxon>Bacteria</taxon>
        <taxon>Pseudomonadati</taxon>
        <taxon>Pseudomonadota</taxon>
        <taxon>Betaproteobacteria</taxon>
        <taxon>Burkholderiales</taxon>
        <taxon>Comamonadaceae</taxon>
        <taxon>Ottowia</taxon>
    </lineage>
</organism>
<accession>A0A2S0MFG9</accession>
<keyword evidence="3" id="KW-1185">Reference proteome</keyword>